<protein>
    <recommendedName>
        <fullName evidence="4">LPXTG cell wall anchor domain-containing protein</fullName>
    </recommendedName>
</protein>
<keyword evidence="1" id="KW-0472">Membrane</keyword>
<reference evidence="2 3" key="1">
    <citation type="submission" date="2022-09" db="EMBL/GenBank/DDBJ databases">
        <title>Genome sequencing of Flavivirga sp. MEBiC05379.</title>
        <authorList>
            <person name="Oh H.-M."/>
            <person name="Kwon K.K."/>
            <person name="Park M.J."/>
            <person name="Yang S.-H."/>
        </authorList>
    </citation>
    <scope>NUCLEOTIDE SEQUENCE [LARGE SCALE GENOMIC DNA]</scope>
    <source>
        <strain evidence="2 3">MEBiC05379</strain>
    </source>
</reference>
<dbReference type="RefSeq" id="WP_303309032.1">
    <property type="nucleotide sequence ID" value="NZ_JAODOP010000001.1"/>
</dbReference>
<sequence length="66" mass="7662">MNKIFFKILAFIFGLMSLGGMSESYRIMTSPAPDIAPERTYLTIMSLGMLALFLFLTRYFWRKGKK</sequence>
<evidence type="ECO:0000313" key="2">
    <source>
        <dbReference type="EMBL" id="MEF3832040.1"/>
    </source>
</evidence>
<evidence type="ECO:0000313" key="3">
    <source>
        <dbReference type="Proteomes" id="UP001337305"/>
    </source>
</evidence>
<evidence type="ECO:0008006" key="4">
    <source>
        <dbReference type="Google" id="ProtNLM"/>
    </source>
</evidence>
<name>A0ABU7XMV5_9FLAO</name>
<organism evidence="2 3">
    <name type="scientific">Flavivirga spongiicola</name>
    <dbReference type="NCBI Taxonomy" id="421621"/>
    <lineage>
        <taxon>Bacteria</taxon>
        <taxon>Pseudomonadati</taxon>
        <taxon>Bacteroidota</taxon>
        <taxon>Flavobacteriia</taxon>
        <taxon>Flavobacteriales</taxon>
        <taxon>Flavobacteriaceae</taxon>
        <taxon>Flavivirga</taxon>
    </lineage>
</organism>
<comment type="caution">
    <text evidence="2">The sequence shown here is derived from an EMBL/GenBank/DDBJ whole genome shotgun (WGS) entry which is preliminary data.</text>
</comment>
<accession>A0ABU7XMV5</accession>
<feature type="transmembrane region" description="Helical" evidence="1">
    <location>
        <begin position="40"/>
        <end position="61"/>
    </location>
</feature>
<gene>
    <name evidence="2" type="ORF">N1F79_02755</name>
</gene>
<dbReference type="Proteomes" id="UP001337305">
    <property type="component" value="Unassembled WGS sequence"/>
</dbReference>
<proteinExistence type="predicted"/>
<keyword evidence="3" id="KW-1185">Reference proteome</keyword>
<evidence type="ECO:0000256" key="1">
    <source>
        <dbReference type="SAM" id="Phobius"/>
    </source>
</evidence>
<keyword evidence="1" id="KW-1133">Transmembrane helix</keyword>
<dbReference type="EMBL" id="JAODOP010000001">
    <property type="protein sequence ID" value="MEF3832040.1"/>
    <property type="molecule type" value="Genomic_DNA"/>
</dbReference>
<keyword evidence="1" id="KW-0812">Transmembrane</keyword>